<sequence length="386" mass="42752">MMPNTSSNISPGHPLERIARYLNPSDLAAFRQACADPEMTMQAIADSWLSTWRTSLMGSDIQRLETLAADEDLAKHVNVISIADDSESLDPYVTSELPSLERSYDIWPRNDAGTVVSSEIGVAALQALFRQQRLRPETIVIRDYRIAAVNFDLCSEMSVVRNLFVPKAFDRSDQSPVFALARDVIRSSDLAITSIQLKPGTDPSSQGSALSLPRFQNQASTLVLGSPGVSVVRIHLSPAHQGRSFGFSMLKSAELRLDDECAPYWIEQVFCRAVALDALHISIRCQLGTTIPAEKVLMKLRTFSLAHSRVPAEAIYSFLSASAHTLAELELRQVTLAFGFTWSEVLSTLATRLVAMTSFSLQLLREAAEGYMPLDWCDLMEEHLEE</sequence>
<dbReference type="Proteomes" id="UP000756132">
    <property type="component" value="Chromosome 3"/>
</dbReference>
<reference evidence="1" key="2">
    <citation type="journal article" date="2022" name="Microb. Genom.">
        <title>A chromosome-scale genome assembly of the tomato pathogen Cladosporium fulvum reveals a compartmentalized genome architecture and the presence of a dispensable chromosome.</title>
        <authorList>
            <person name="Zaccaron A.Z."/>
            <person name="Chen L.H."/>
            <person name="Samaras A."/>
            <person name="Stergiopoulos I."/>
        </authorList>
    </citation>
    <scope>NUCLEOTIDE SEQUENCE</scope>
    <source>
        <strain evidence="1">Race5_Kim</strain>
    </source>
</reference>
<accession>A0A9Q8P645</accession>
<protein>
    <submittedName>
        <fullName evidence="1">Uncharacterized protein</fullName>
    </submittedName>
</protein>
<organism evidence="1 2">
    <name type="scientific">Passalora fulva</name>
    <name type="common">Tomato leaf mold</name>
    <name type="synonym">Cladosporium fulvum</name>
    <dbReference type="NCBI Taxonomy" id="5499"/>
    <lineage>
        <taxon>Eukaryota</taxon>
        <taxon>Fungi</taxon>
        <taxon>Dikarya</taxon>
        <taxon>Ascomycota</taxon>
        <taxon>Pezizomycotina</taxon>
        <taxon>Dothideomycetes</taxon>
        <taxon>Dothideomycetidae</taxon>
        <taxon>Mycosphaerellales</taxon>
        <taxon>Mycosphaerellaceae</taxon>
        <taxon>Fulvia</taxon>
    </lineage>
</organism>
<dbReference type="GeneID" id="71988066"/>
<dbReference type="AlphaFoldDB" id="A0A9Q8P645"/>
<keyword evidence="2" id="KW-1185">Reference proteome</keyword>
<dbReference type="KEGG" id="ffu:CLAFUR5_08188"/>
<dbReference type="EMBL" id="CP090165">
    <property type="protein sequence ID" value="UJO14668.1"/>
    <property type="molecule type" value="Genomic_DNA"/>
</dbReference>
<dbReference type="OrthoDB" id="5279008at2759"/>
<evidence type="ECO:0000313" key="1">
    <source>
        <dbReference type="EMBL" id="UJO14668.1"/>
    </source>
</evidence>
<reference evidence="1" key="1">
    <citation type="submission" date="2021-12" db="EMBL/GenBank/DDBJ databases">
        <authorList>
            <person name="Zaccaron A."/>
            <person name="Stergiopoulos I."/>
        </authorList>
    </citation>
    <scope>NUCLEOTIDE SEQUENCE</scope>
    <source>
        <strain evidence="1">Race5_Kim</strain>
    </source>
</reference>
<name>A0A9Q8P645_PASFU</name>
<gene>
    <name evidence="1" type="ORF">CLAFUR5_08188</name>
</gene>
<evidence type="ECO:0000313" key="2">
    <source>
        <dbReference type="Proteomes" id="UP000756132"/>
    </source>
</evidence>
<proteinExistence type="predicted"/>
<dbReference type="RefSeq" id="XP_047759034.1">
    <property type="nucleotide sequence ID" value="XM_047907336.1"/>
</dbReference>